<dbReference type="Pfam" id="PF01849">
    <property type="entry name" value="NAC"/>
    <property type="match status" value="1"/>
</dbReference>
<dbReference type="Pfam" id="PF19026">
    <property type="entry name" value="UBA_HYPK"/>
    <property type="match status" value="1"/>
</dbReference>
<feature type="region of interest" description="Disordered" evidence="1">
    <location>
        <begin position="166"/>
        <end position="195"/>
    </location>
</feature>
<dbReference type="SMART" id="SM01407">
    <property type="entry name" value="NAC"/>
    <property type="match status" value="1"/>
</dbReference>
<feature type="domain" description="NAC-A/B" evidence="2">
    <location>
        <begin position="91"/>
        <end position="156"/>
    </location>
</feature>
<dbReference type="AlphaFoldDB" id="A0AAU9K4P3"/>
<evidence type="ECO:0000256" key="1">
    <source>
        <dbReference type="SAM" id="MobiDB-lite"/>
    </source>
</evidence>
<reference evidence="3" key="1">
    <citation type="submission" date="2021-09" db="EMBL/GenBank/DDBJ databases">
        <authorList>
            <consortium name="AG Swart"/>
            <person name="Singh M."/>
            <person name="Singh A."/>
            <person name="Seah K."/>
            <person name="Emmerich C."/>
        </authorList>
    </citation>
    <scope>NUCLEOTIDE SEQUENCE</scope>
    <source>
        <strain evidence="3">ATCC30299</strain>
    </source>
</reference>
<dbReference type="PROSITE" id="PS51151">
    <property type="entry name" value="NAC_AB"/>
    <property type="match status" value="1"/>
</dbReference>
<feature type="compositionally biased region" description="Acidic residues" evidence="1">
    <location>
        <begin position="184"/>
        <end position="193"/>
    </location>
</feature>
<dbReference type="CDD" id="cd22054">
    <property type="entry name" value="NAC_NACA"/>
    <property type="match status" value="1"/>
</dbReference>
<dbReference type="InterPro" id="IPR016641">
    <property type="entry name" value="EGD2/NACA0like"/>
</dbReference>
<keyword evidence="4" id="KW-1185">Reference proteome</keyword>
<dbReference type="InterPro" id="IPR044034">
    <property type="entry name" value="NAC-like_UBA"/>
</dbReference>
<dbReference type="FunFam" id="2.20.70.30:FF:000002">
    <property type="entry name" value="Nascent polypeptide-associated complex (NAC), alpha subunit"/>
    <property type="match status" value="1"/>
</dbReference>
<protein>
    <recommendedName>
        <fullName evidence="2">NAC-A/B domain-containing protein</fullName>
    </recommendedName>
</protein>
<dbReference type="Gene3D" id="1.10.8.10">
    <property type="entry name" value="DNA helicase RuvA subunit, C-terminal domain"/>
    <property type="match status" value="1"/>
</dbReference>
<organism evidence="3 4">
    <name type="scientific">Blepharisma stoltei</name>
    <dbReference type="NCBI Taxonomy" id="1481888"/>
    <lineage>
        <taxon>Eukaryota</taxon>
        <taxon>Sar</taxon>
        <taxon>Alveolata</taxon>
        <taxon>Ciliophora</taxon>
        <taxon>Postciliodesmatophora</taxon>
        <taxon>Heterotrichea</taxon>
        <taxon>Heterotrichida</taxon>
        <taxon>Blepharismidae</taxon>
        <taxon>Blepharisma</taxon>
    </lineage>
</organism>
<feature type="compositionally biased region" description="Basic and acidic residues" evidence="1">
    <location>
        <begin position="166"/>
        <end position="183"/>
    </location>
</feature>
<feature type="compositionally biased region" description="Basic and acidic residues" evidence="1">
    <location>
        <begin position="1"/>
        <end position="79"/>
    </location>
</feature>
<dbReference type="Proteomes" id="UP001162131">
    <property type="component" value="Unassembled WGS sequence"/>
</dbReference>
<dbReference type="GO" id="GO:0005854">
    <property type="term" value="C:nascent polypeptide-associated complex"/>
    <property type="evidence" value="ECO:0007669"/>
    <property type="project" value="InterPro"/>
</dbReference>
<evidence type="ECO:0000259" key="2">
    <source>
        <dbReference type="PROSITE" id="PS51151"/>
    </source>
</evidence>
<accession>A0AAU9K4P3</accession>
<name>A0AAU9K4P3_9CILI</name>
<proteinExistence type="predicted"/>
<dbReference type="Gene3D" id="2.20.70.30">
    <property type="entry name" value="Nascent polypeptide-associated complex domain"/>
    <property type="match status" value="1"/>
</dbReference>
<comment type="caution">
    <text evidence="3">The sequence shown here is derived from an EMBL/GenBank/DDBJ whole genome shotgun (WGS) entry which is preliminary data.</text>
</comment>
<evidence type="ECO:0000313" key="4">
    <source>
        <dbReference type="Proteomes" id="UP001162131"/>
    </source>
</evidence>
<dbReference type="InterPro" id="IPR038187">
    <property type="entry name" value="NAC_A/B_dom_sf"/>
</dbReference>
<dbReference type="InterPro" id="IPR002715">
    <property type="entry name" value="Nas_poly-pep-assoc_cplx_dom"/>
</dbReference>
<sequence>MPKVEDVPEEQKQETQVTEEKPAEETSHTEEKHEHSHEGHSHEGHSHEGHSHEGHSHEGHSHDHDHDHPHTHGEGHKSDEEGEEGAAGKQSRGEKKCRKAMQKLGLKPVPGINRVTMKRAKNMLFIVENPEVMKSPNADIYVVFGVARFEDLNQMQAAAAAKDFAAEQPKKEEVPVEPIKEDVAGEEEGDLDETGLKAEDITTIMNHCKVSKNKAIKALREANGDTVDAILKLS</sequence>
<feature type="region of interest" description="Disordered" evidence="1">
    <location>
        <begin position="1"/>
        <end position="101"/>
    </location>
</feature>
<evidence type="ECO:0000313" key="3">
    <source>
        <dbReference type="EMBL" id="CAG9328943.1"/>
    </source>
</evidence>
<dbReference type="PANTHER" id="PTHR21713">
    <property type="entry name" value="NASCENT POLYPEPTIDE ASSOCIATED COMPLEX ALPHA SUBUNIT-RELATED"/>
    <property type="match status" value="1"/>
</dbReference>
<dbReference type="EMBL" id="CAJZBQ010000047">
    <property type="protein sequence ID" value="CAG9328943.1"/>
    <property type="molecule type" value="Genomic_DNA"/>
</dbReference>
<gene>
    <name evidence="3" type="ORF">BSTOLATCC_MIC47782</name>
</gene>